<evidence type="ECO:0000313" key="2">
    <source>
        <dbReference type="Proteomes" id="UP000242752"/>
    </source>
</evidence>
<proteinExistence type="predicted"/>
<dbReference type="OrthoDB" id="2736471at2"/>
<evidence type="ECO:0000313" key="1">
    <source>
        <dbReference type="EMBL" id="PNZ29904.1"/>
    </source>
</evidence>
<comment type="caution">
    <text evidence="1">The sequence shown here is derived from an EMBL/GenBank/DDBJ whole genome shotgun (WGS) entry which is preliminary data.</text>
</comment>
<protein>
    <submittedName>
        <fullName evidence="1">Phage head-tail adapter protein</fullName>
    </submittedName>
</protein>
<organism evidence="1 2">
    <name type="scientific">Staphylococcus rostri</name>
    <dbReference type="NCBI Taxonomy" id="522262"/>
    <lineage>
        <taxon>Bacteria</taxon>
        <taxon>Bacillati</taxon>
        <taxon>Bacillota</taxon>
        <taxon>Bacilli</taxon>
        <taxon>Bacillales</taxon>
        <taxon>Staphylococcaceae</taxon>
        <taxon>Staphylococcus</taxon>
    </lineage>
</organism>
<dbReference type="RefSeq" id="WP_103357189.1">
    <property type="nucleotide sequence ID" value="NZ_PPRF01000010.1"/>
</dbReference>
<reference evidence="1 2" key="1">
    <citation type="submission" date="2017-08" db="EMBL/GenBank/DDBJ databases">
        <title>Draft genome sequences of 64 type strains of genus Staph aureus.</title>
        <authorList>
            <person name="Cole K."/>
            <person name="Golubchik T."/>
            <person name="Russell J."/>
            <person name="Foster D."/>
            <person name="Llewelyn M."/>
            <person name="Wilson D."/>
            <person name="Crook D."/>
            <person name="Paul J."/>
        </authorList>
    </citation>
    <scope>NUCLEOTIDE SEQUENCE [LARGE SCALE GENOMIC DNA]</scope>
    <source>
        <strain evidence="1 2">DSM 21968</strain>
    </source>
</reference>
<dbReference type="EMBL" id="PPRF01000010">
    <property type="protein sequence ID" value="PNZ29904.1"/>
    <property type="molecule type" value="Genomic_DNA"/>
</dbReference>
<dbReference type="InterPro" id="IPR038666">
    <property type="entry name" value="SSP1_head-tail_sf"/>
</dbReference>
<name>A0A2K3YX75_9STAP</name>
<dbReference type="Proteomes" id="UP000242752">
    <property type="component" value="Unassembled WGS sequence"/>
</dbReference>
<keyword evidence="2" id="KW-1185">Reference proteome</keyword>
<dbReference type="Gene3D" id="2.40.10.270">
    <property type="entry name" value="Bacteriophage SPP1 head-tail adaptor protein"/>
    <property type="match status" value="1"/>
</dbReference>
<dbReference type="AlphaFoldDB" id="A0A2K3YX75"/>
<sequence>MFDPFNEYPHSIQVGRMKIVGKYPNQREQFVSDKTIQGFMDTPTTSEMLKYHQMDKTFDRNLYTPYDVGIDVSDILVYEGNRYQVVGHPVDQGGQHEVNLTRLQVVPSGKG</sequence>
<accession>A0A2K3YX75</accession>
<gene>
    <name evidence="1" type="ORF">CD122_01145</name>
</gene>